<reference evidence="1" key="1">
    <citation type="journal article" date="2020" name="Fungal Divers.">
        <title>Resolving the Mortierellaceae phylogeny through synthesis of multi-gene phylogenetics and phylogenomics.</title>
        <authorList>
            <person name="Vandepol N."/>
            <person name="Liber J."/>
            <person name="Desiro A."/>
            <person name="Na H."/>
            <person name="Kennedy M."/>
            <person name="Barry K."/>
            <person name="Grigoriev I.V."/>
            <person name="Miller A.N."/>
            <person name="O'Donnell K."/>
            <person name="Stajich J.E."/>
            <person name="Bonito G."/>
        </authorList>
    </citation>
    <scope>NUCLEOTIDE SEQUENCE</scope>
    <source>
        <strain evidence="1">NRRL 6426</strain>
    </source>
</reference>
<evidence type="ECO:0000313" key="2">
    <source>
        <dbReference type="Proteomes" id="UP000748756"/>
    </source>
</evidence>
<dbReference type="EMBL" id="JAAAUQ010000006">
    <property type="protein sequence ID" value="KAF9156965.1"/>
    <property type="molecule type" value="Genomic_DNA"/>
</dbReference>
<evidence type="ECO:0000313" key="1">
    <source>
        <dbReference type="EMBL" id="KAF9156965.1"/>
    </source>
</evidence>
<protein>
    <submittedName>
        <fullName evidence="1">Uncharacterized protein</fullName>
    </submittedName>
</protein>
<dbReference type="OrthoDB" id="10558707at2759"/>
<name>A0A9P5S7Z1_9FUNG</name>
<keyword evidence="2" id="KW-1185">Reference proteome</keyword>
<comment type="caution">
    <text evidence="1">The sequence shown here is derived from an EMBL/GenBank/DDBJ whole genome shotgun (WGS) entry which is preliminary data.</text>
</comment>
<organism evidence="1 2">
    <name type="scientific">Linnemannia schmuckeri</name>
    <dbReference type="NCBI Taxonomy" id="64567"/>
    <lineage>
        <taxon>Eukaryota</taxon>
        <taxon>Fungi</taxon>
        <taxon>Fungi incertae sedis</taxon>
        <taxon>Mucoromycota</taxon>
        <taxon>Mortierellomycotina</taxon>
        <taxon>Mortierellomycetes</taxon>
        <taxon>Mortierellales</taxon>
        <taxon>Mortierellaceae</taxon>
        <taxon>Linnemannia</taxon>
    </lineage>
</organism>
<proteinExistence type="predicted"/>
<dbReference type="Proteomes" id="UP000748756">
    <property type="component" value="Unassembled WGS sequence"/>
</dbReference>
<gene>
    <name evidence="1" type="ORF">BG015_009338</name>
</gene>
<sequence length="119" mass="13098">MDSGAGMIYPTISYNHVTPEVIRIALLEPKSVNTNGIRLTEEAIYGNMGSEAHILDKAHDGNVLIYYINPTIPNTFQRISRPNKTLRFTYSMAAVSAGAQMALYSVSNDGSTRVHESSY</sequence>
<accession>A0A9P5S7Z1</accession>
<dbReference type="AlphaFoldDB" id="A0A9P5S7Z1"/>